<evidence type="ECO:0000313" key="1">
    <source>
        <dbReference type="EMBL" id="KAK1492056.1"/>
    </source>
</evidence>
<gene>
    <name evidence="1" type="ORF">CTAM01_10113</name>
</gene>
<dbReference type="Proteomes" id="UP001227543">
    <property type="component" value="Unassembled WGS sequence"/>
</dbReference>
<accession>A0ABQ9R1H7</accession>
<comment type="caution">
    <text evidence="1">The sequence shown here is derived from an EMBL/GenBank/DDBJ whole genome shotgun (WGS) entry which is preliminary data.</text>
</comment>
<organism evidence="1 2">
    <name type="scientific">Colletotrichum tamarilloi</name>
    <dbReference type="NCBI Taxonomy" id="1209934"/>
    <lineage>
        <taxon>Eukaryota</taxon>
        <taxon>Fungi</taxon>
        <taxon>Dikarya</taxon>
        <taxon>Ascomycota</taxon>
        <taxon>Pezizomycotina</taxon>
        <taxon>Sordariomycetes</taxon>
        <taxon>Hypocreomycetidae</taxon>
        <taxon>Glomerellales</taxon>
        <taxon>Glomerellaceae</taxon>
        <taxon>Colletotrichum</taxon>
        <taxon>Colletotrichum acutatum species complex</taxon>
    </lineage>
</organism>
<evidence type="ECO:0008006" key="3">
    <source>
        <dbReference type="Google" id="ProtNLM"/>
    </source>
</evidence>
<evidence type="ECO:0000313" key="2">
    <source>
        <dbReference type="Proteomes" id="UP001227543"/>
    </source>
</evidence>
<keyword evidence="2" id="KW-1185">Reference proteome</keyword>
<reference evidence="1 2" key="1">
    <citation type="submission" date="2016-10" db="EMBL/GenBank/DDBJ databases">
        <title>The genome sequence of Colletotrichum fioriniae PJ7.</title>
        <authorList>
            <person name="Baroncelli R."/>
        </authorList>
    </citation>
    <scope>NUCLEOTIDE SEQUENCE [LARGE SCALE GENOMIC DNA]</scope>
    <source>
        <strain evidence="1 2">Tom-12</strain>
    </source>
</reference>
<dbReference type="PANTHER" id="PTHR33112">
    <property type="entry name" value="DOMAIN PROTEIN, PUTATIVE-RELATED"/>
    <property type="match status" value="1"/>
</dbReference>
<name>A0ABQ9R1H7_9PEZI</name>
<dbReference type="PANTHER" id="PTHR33112:SF16">
    <property type="entry name" value="HETEROKARYON INCOMPATIBILITY DOMAIN-CONTAINING PROTEIN"/>
    <property type="match status" value="1"/>
</dbReference>
<proteinExistence type="predicted"/>
<dbReference type="GeneID" id="85410367"/>
<sequence length="366" mass="41660">MRSIYSSAKFTIVAVSAKHADEGFEVQRSAAVSSECNSIDDLNTLLAESSWGSRGWCYQEQVLSHRAVLFTCKGIFFQCQKATYHLDGTVLSKTSYTSKLSTFCWRTAEHNPHLRNPNFPSWSWLGWDDVVSFDRVLIRIARTSQILGGDRPRDLRNRSTTHPIYQLRQPVPELSEFPASDGFGFPTSTGSGMFVDLGWPSMSITTSSAYLCISARPQQIRNRNGLYAVFPTICSQSNATQRANLSWHHEVATFDTTTRQAGQQNVSYDIRDHDRHQGCEADTPLGHIWLDLNWRDSQPEFRVMKFIALGGHLESEGSGNWQITMLMCLLEVATESHWERFQIMDCSIQQSYWLKISGSWDMLYIQ</sequence>
<protein>
    <recommendedName>
        <fullName evidence="3">Heterokaryon incompatibility domain-containing protein</fullName>
    </recommendedName>
</protein>
<dbReference type="RefSeq" id="XP_060379264.1">
    <property type="nucleotide sequence ID" value="XM_060526129.1"/>
</dbReference>
<dbReference type="EMBL" id="MLFU01000044">
    <property type="protein sequence ID" value="KAK1492056.1"/>
    <property type="molecule type" value="Genomic_DNA"/>
</dbReference>